<dbReference type="GO" id="GO:0005524">
    <property type="term" value="F:ATP binding"/>
    <property type="evidence" value="ECO:0007669"/>
    <property type="project" value="InterPro"/>
</dbReference>
<name>A0A6P6KW33_CARAU</name>
<proteinExistence type="predicted"/>
<dbReference type="PROSITE" id="PS50011">
    <property type="entry name" value="PROTEIN_KINASE_DOM"/>
    <property type="match status" value="1"/>
</dbReference>
<reference evidence="4" key="1">
    <citation type="submission" date="2025-08" db="UniProtKB">
        <authorList>
            <consortium name="RefSeq"/>
        </authorList>
    </citation>
    <scope>IDENTIFICATION</scope>
    <source>
        <strain evidence="4">Wakin</strain>
        <tissue evidence="4">Muscle</tissue>
    </source>
</reference>
<feature type="domain" description="Protein kinase" evidence="2">
    <location>
        <begin position="49"/>
        <end position="300"/>
    </location>
</feature>
<dbReference type="AlphaFoldDB" id="A0A6P6KW33"/>
<sequence>MFDCGDPDFPWRQKTSTSLCREIKESRWKDSFENLDLKPGMMKNDEIVINTETKIADGCNAAEIFPGFFHNCKVAVKRVAKHIYKNEMEMANFLCSENFKAEHLLKPIAVLEDTYFAYFISPLCEYNLMELIENKDFPEREGLTEHRRLEICQELLQGLQELHSCGILHRGLKPENILFDINNKVYIADFGASRKLHLTQTTLSWLSYEDVGGVQYKYKRESDIQVAGCLVHYILTDGQHPYQTTTPYANDPLGVSLNVRMGNFSLQCDERQNNILSRMLSKSMEERPTIEECLQEVKSFDRQSDQIGSTNSYSNKNGNKDRAHTENCFPQAQDEMDIPENLCSDVTDSYSHTKEELSACEMSNTEQLVYPFLEMTEEAGDKEEEEIKTKQAQGKVAEEIAIQGKPLTKAWMEMQGCASQQLNMIKLKVSSNTPYQRIYNFCLYCEKPNTRIKRHLILKHSREVEVAKALLFKPGSAKRNHFLLKVRNMGNYQHNNSVLSSGKGEIIQEKASL</sequence>
<dbReference type="SUPFAM" id="SSF56112">
    <property type="entry name" value="Protein kinase-like (PK-like)"/>
    <property type="match status" value="1"/>
</dbReference>
<evidence type="ECO:0000256" key="1">
    <source>
        <dbReference type="SAM" id="MobiDB-lite"/>
    </source>
</evidence>
<dbReference type="Pfam" id="PF00069">
    <property type="entry name" value="Pkinase"/>
    <property type="match status" value="1"/>
</dbReference>
<dbReference type="Proteomes" id="UP000515129">
    <property type="component" value="Chromosome 36"/>
</dbReference>
<evidence type="ECO:0000313" key="4">
    <source>
        <dbReference type="RefSeq" id="XP_026076500.1"/>
    </source>
</evidence>
<feature type="compositionally biased region" description="Polar residues" evidence="1">
    <location>
        <begin position="305"/>
        <end position="317"/>
    </location>
</feature>
<dbReference type="GO" id="GO:0036498">
    <property type="term" value="P:IRE1-mediated unfolded protein response"/>
    <property type="evidence" value="ECO:0007669"/>
    <property type="project" value="TreeGrafter"/>
</dbReference>
<dbReference type="GeneID" id="113054916"/>
<dbReference type="PANTHER" id="PTHR13954:SF28">
    <property type="match status" value="1"/>
</dbReference>
<feature type="region of interest" description="Disordered" evidence="1">
    <location>
        <begin position="301"/>
        <end position="325"/>
    </location>
</feature>
<dbReference type="GO" id="GO:0070059">
    <property type="term" value="P:intrinsic apoptotic signaling pathway in response to endoplasmic reticulum stress"/>
    <property type="evidence" value="ECO:0007669"/>
    <property type="project" value="TreeGrafter"/>
</dbReference>
<evidence type="ECO:0000313" key="3">
    <source>
        <dbReference type="Proteomes" id="UP000515129"/>
    </source>
</evidence>
<dbReference type="GO" id="GO:0004674">
    <property type="term" value="F:protein serine/threonine kinase activity"/>
    <property type="evidence" value="ECO:0007669"/>
    <property type="project" value="InterPro"/>
</dbReference>
<gene>
    <name evidence="4" type="primary">LOC113054916</name>
</gene>
<dbReference type="PANTHER" id="PTHR13954">
    <property type="entry name" value="IRE1-RELATED"/>
    <property type="match status" value="1"/>
</dbReference>
<dbReference type="RefSeq" id="XP_026076500.1">
    <property type="nucleotide sequence ID" value="XM_026220715.1"/>
</dbReference>
<dbReference type="GO" id="GO:0004521">
    <property type="term" value="F:RNA endonuclease activity"/>
    <property type="evidence" value="ECO:0007669"/>
    <property type="project" value="InterPro"/>
</dbReference>
<accession>A0A6P6KW33</accession>
<dbReference type="InterPro" id="IPR000719">
    <property type="entry name" value="Prot_kinase_dom"/>
</dbReference>
<dbReference type="InterPro" id="IPR045133">
    <property type="entry name" value="IRE1/2-like"/>
</dbReference>
<dbReference type="GO" id="GO:1990604">
    <property type="term" value="C:IRE1-TRAF2-ASK1 complex"/>
    <property type="evidence" value="ECO:0007669"/>
    <property type="project" value="TreeGrafter"/>
</dbReference>
<dbReference type="GO" id="GO:0051082">
    <property type="term" value="F:unfolded protein binding"/>
    <property type="evidence" value="ECO:0007669"/>
    <property type="project" value="TreeGrafter"/>
</dbReference>
<protein>
    <submittedName>
        <fullName evidence="4">Serine/threonine-protein kinase Nek2-like</fullName>
    </submittedName>
</protein>
<dbReference type="Gene3D" id="1.10.510.10">
    <property type="entry name" value="Transferase(Phosphotransferase) domain 1"/>
    <property type="match status" value="1"/>
</dbReference>
<dbReference type="KEGG" id="caua:113054916"/>
<dbReference type="OrthoDB" id="8932448at2759"/>
<keyword evidence="3" id="KW-1185">Reference proteome</keyword>
<dbReference type="InterPro" id="IPR011009">
    <property type="entry name" value="Kinase-like_dom_sf"/>
</dbReference>
<evidence type="ECO:0000259" key="2">
    <source>
        <dbReference type="PROSITE" id="PS50011"/>
    </source>
</evidence>
<organism evidence="3 4">
    <name type="scientific">Carassius auratus</name>
    <name type="common">Goldfish</name>
    <dbReference type="NCBI Taxonomy" id="7957"/>
    <lineage>
        <taxon>Eukaryota</taxon>
        <taxon>Metazoa</taxon>
        <taxon>Chordata</taxon>
        <taxon>Craniata</taxon>
        <taxon>Vertebrata</taxon>
        <taxon>Euteleostomi</taxon>
        <taxon>Actinopterygii</taxon>
        <taxon>Neopterygii</taxon>
        <taxon>Teleostei</taxon>
        <taxon>Ostariophysi</taxon>
        <taxon>Cypriniformes</taxon>
        <taxon>Cyprinidae</taxon>
        <taxon>Cyprininae</taxon>
        <taxon>Carassius</taxon>
    </lineage>
</organism>